<evidence type="ECO:0000313" key="2">
    <source>
        <dbReference type="EMBL" id="KGF15772.1"/>
    </source>
</evidence>
<feature type="compositionally biased region" description="Gly residues" evidence="1">
    <location>
        <begin position="182"/>
        <end position="201"/>
    </location>
</feature>
<accession>A0A095ZAN8</accession>
<feature type="compositionally biased region" description="Acidic residues" evidence="1">
    <location>
        <begin position="202"/>
        <end position="214"/>
    </location>
</feature>
<protein>
    <submittedName>
        <fullName evidence="2">Uncharacterized protein</fullName>
    </submittedName>
</protein>
<sequence>MERARKVVDVAVGGRPRTLVLAECWSRAAIDAPALCNKAGQPVARAVKCLIDPLIIRPRLRPHLAAPLLDDAAAADLAALLADNRVRLSDASAWFLELRRARRRRGITEGNAQELYFPRAHELAVMRGAPGDLDAGEVAGECDAVLSEIHSAEVTAADIAAHLAAPGVADAIAGQLADEWTTGGGTTGGGDPGGGATGDGETGADEAGEGECPADPDFAVLADETWMLLDEAESAAPSWDALMESGACAEAGLALRSRGGVVADFLAAFELPESDVALSVSDPSAPPPLVGDGGRVLDRSVDSRCRSALRRIREHGDVGDIGGWGCGDGGGDAVDGVADFVADEVARVLAPFGLSGEGAHITLLAGIAVAAGLQPLNRGLPEGPRLTRELQARLRKEAYIMHVRRLLVQGGAVDARQERVVAQLAEFHEPYLNRLWPRLHGLDVLGREPVDADEARELLSGVTRSVVYDHRQLIRTALEAAA</sequence>
<dbReference type="Proteomes" id="UP000029548">
    <property type="component" value="Unassembled WGS sequence"/>
</dbReference>
<gene>
    <name evidence="2" type="ORF">HMPREF1650_10235</name>
</gene>
<dbReference type="eggNOG" id="ENOG5033SDW">
    <property type="taxonomic scope" value="Bacteria"/>
</dbReference>
<organism evidence="2 3">
    <name type="scientific">Corynebacterium freneyi DNF00450</name>
    <dbReference type="NCBI Taxonomy" id="1287475"/>
    <lineage>
        <taxon>Bacteria</taxon>
        <taxon>Bacillati</taxon>
        <taxon>Actinomycetota</taxon>
        <taxon>Actinomycetes</taxon>
        <taxon>Mycobacteriales</taxon>
        <taxon>Corynebacteriaceae</taxon>
        <taxon>Corynebacterium</taxon>
    </lineage>
</organism>
<reference evidence="2 3" key="1">
    <citation type="submission" date="2014-07" db="EMBL/GenBank/DDBJ databases">
        <authorList>
            <person name="McCorrison J."/>
            <person name="Sanka R."/>
            <person name="Torralba M."/>
            <person name="Gillis M."/>
            <person name="Haft D.H."/>
            <person name="Methe B."/>
            <person name="Sutton G."/>
            <person name="Nelson K.E."/>
        </authorList>
    </citation>
    <scope>NUCLEOTIDE SEQUENCE [LARGE SCALE GENOMIC DNA]</scope>
    <source>
        <strain evidence="2 3">DNF00450</strain>
    </source>
</reference>
<dbReference type="EMBL" id="JRNE01000069">
    <property type="protein sequence ID" value="KGF15772.1"/>
    <property type="molecule type" value="Genomic_DNA"/>
</dbReference>
<evidence type="ECO:0000313" key="3">
    <source>
        <dbReference type="Proteomes" id="UP000029548"/>
    </source>
</evidence>
<dbReference type="RefSeq" id="WP_035123052.1">
    <property type="nucleotide sequence ID" value="NZ_JRNE01000069.1"/>
</dbReference>
<evidence type="ECO:0000256" key="1">
    <source>
        <dbReference type="SAM" id="MobiDB-lite"/>
    </source>
</evidence>
<feature type="region of interest" description="Disordered" evidence="1">
    <location>
        <begin position="179"/>
        <end position="216"/>
    </location>
</feature>
<proteinExistence type="predicted"/>
<dbReference type="AlphaFoldDB" id="A0A095ZAN8"/>
<comment type="caution">
    <text evidence="2">The sequence shown here is derived from an EMBL/GenBank/DDBJ whole genome shotgun (WGS) entry which is preliminary data.</text>
</comment>
<name>A0A095ZAN8_9CORY</name>